<proteinExistence type="inferred from homology"/>
<dbReference type="Gene3D" id="2.60.40.2310">
    <property type="match status" value="1"/>
</dbReference>
<sequence>MEPRQAISTELAQSQSAVSSSPLGELFYLLSSPWSDLHAGGVLSGLAPAIYLCSSVQVTLKVSEAQKLIGARYFNKGYIAIGGNTSYPSPRDFEGHGTHTLSTAGGNIVPVGGKVFPAHISDGVLNVKGGSPKARVASYKVCWYAPGDKNNGCFYVDMLEAINAAIHDGVDVISMSMGVEDVTDYFNDAVAIGSFHAVKKGIVVVAAAGNSGPADGTVTNAAPWLITVGAATMDRRFESVVQLANGLSFKGASLSGPLSNNTFYKLITGAQAKAANVSDTKAMLCEGDTLDPAKVMGKILVCLRQGADKIDATLIKSLVAADAGAMGMVLCNDELTSNELLALPFEIPSSNINYRDGLALIAYTNSTVDPRGSLTAPKAQFDTKPAPSVPFFSSRGPNPITPEILKPDIVAPGVRVIAAYSEAQYIGENQTIPYMTLDGTSMACPHVSGIVALKKLHPDWSPAAIKSAIMTTARTRDNTVHPMLDRSSVMATPFSYGAGHIRAARASDPGLVYDLIPTDYLDFLCAIGYNHSMIKEVSEENYSCPNNASLLNFNYPSITVPNLSNHSVTVAHSLKNVGSPAIYAAHIREPQGVSVLVEPKTLRFDMIGEEKSFTLTIKAKRNGLPKGYVFGELHWSEGHHQVRSRIVVGSRVAK</sequence>
<evidence type="ECO:0000259" key="7">
    <source>
        <dbReference type="Pfam" id="PF00082"/>
    </source>
</evidence>
<dbReference type="Gene3D" id="3.40.50.200">
    <property type="entry name" value="Peptidase S8/S53 domain"/>
    <property type="match status" value="1"/>
</dbReference>
<protein>
    <submittedName>
        <fullName evidence="10">Subtilisin-like protease</fullName>
    </submittedName>
</protein>
<dbReference type="PANTHER" id="PTHR10795">
    <property type="entry name" value="PROPROTEIN CONVERTASE SUBTILISIN/KEXIN"/>
    <property type="match status" value="1"/>
</dbReference>
<evidence type="ECO:0000256" key="6">
    <source>
        <dbReference type="PROSITE-ProRule" id="PRU01240"/>
    </source>
</evidence>
<dbReference type="Gene3D" id="3.50.30.30">
    <property type="match status" value="1"/>
</dbReference>
<evidence type="ECO:0000256" key="2">
    <source>
        <dbReference type="ARBA" id="ARBA00022670"/>
    </source>
</evidence>
<dbReference type="InterPro" id="IPR036852">
    <property type="entry name" value="Peptidase_S8/S53_dom_sf"/>
</dbReference>
<accession>A0A2R6PB67</accession>
<feature type="domain" description="Peptidase S8/S53" evidence="7">
    <location>
        <begin position="74"/>
        <end position="481"/>
    </location>
</feature>
<dbReference type="CDD" id="cd02120">
    <property type="entry name" value="PA_subtilisin_like"/>
    <property type="match status" value="1"/>
</dbReference>
<keyword evidence="5" id="KW-0720">Serine protease</keyword>
<dbReference type="PROSITE" id="PS51892">
    <property type="entry name" value="SUBTILASE"/>
    <property type="match status" value="1"/>
</dbReference>
<dbReference type="InterPro" id="IPR003137">
    <property type="entry name" value="PA_domain"/>
</dbReference>
<evidence type="ECO:0000256" key="5">
    <source>
        <dbReference type="ARBA" id="ARBA00022825"/>
    </source>
</evidence>
<dbReference type="InterPro" id="IPR041469">
    <property type="entry name" value="Subtilisin-like_FN3"/>
</dbReference>
<dbReference type="GO" id="GO:0006508">
    <property type="term" value="P:proteolysis"/>
    <property type="evidence" value="ECO:0007669"/>
    <property type="project" value="UniProtKB-KW"/>
</dbReference>
<reference evidence="11" key="2">
    <citation type="journal article" date="2018" name="BMC Genomics">
        <title>A manually annotated Actinidia chinensis var. chinensis (kiwifruit) genome highlights the challenges associated with draft genomes and gene prediction in plants.</title>
        <authorList>
            <person name="Pilkington S.M."/>
            <person name="Crowhurst R."/>
            <person name="Hilario E."/>
            <person name="Nardozza S."/>
            <person name="Fraser L."/>
            <person name="Peng Y."/>
            <person name="Gunaseelan K."/>
            <person name="Simpson R."/>
            <person name="Tahir J."/>
            <person name="Deroles S.C."/>
            <person name="Templeton K."/>
            <person name="Luo Z."/>
            <person name="Davy M."/>
            <person name="Cheng C."/>
            <person name="McNeilage M."/>
            <person name="Scaglione D."/>
            <person name="Liu Y."/>
            <person name="Zhang Q."/>
            <person name="Datson P."/>
            <person name="De Silva N."/>
            <person name="Gardiner S.E."/>
            <person name="Bassett H."/>
            <person name="Chagne D."/>
            <person name="McCallum J."/>
            <person name="Dzierzon H."/>
            <person name="Deng C."/>
            <person name="Wang Y.Y."/>
            <person name="Barron L."/>
            <person name="Manako K."/>
            <person name="Bowen J."/>
            <person name="Foster T.M."/>
            <person name="Erridge Z.A."/>
            <person name="Tiffin H."/>
            <person name="Waite C.N."/>
            <person name="Davies K.M."/>
            <person name="Grierson E.P."/>
            <person name="Laing W.A."/>
            <person name="Kirk R."/>
            <person name="Chen X."/>
            <person name="Wood M."/>
            <person name="Montefiori M."/>
            <person name="Brummell D.A."/>
            <person name="Schwinn K.E."/>
            <person name="Catanach A."/>
            <person name="Fullerton C."/>
            <person name="Li D."/>
            <person name="Meiyalaghan S."/>
            <person name="Nieuwenhuizen N."/>
            <person name="Read N."/>
            <person name="Prakash R."/>
            <person name="Hunter D."/>
            <person name="Zhang H."/>
            <person name="McKenzie M."/>
            <person name="Knabel M."/>
            <person name="Harris A."/>
            <person name="Allan A.C."/>
            <person name="Gleave A."/>
            <person name="Chen A."/>
            <person name="Janssen B.J."/>
            <person name="Plunkett B."/>
            <person name="Ampomah-Dwamena C."/>
            <person name="Voogd C."/>
            <person name="Leif D."/>
            <person name="Lafferty D."/>
            <person name="Souleyre E.J.F."/>
            <person name="Varkonyi-Gasic E."/>
            <person name="Gambi F."/>
            <person name="Hanley J."/>
            <person name="Yao J.L."/>
            <person name="Cheung J."/>
            <person name="David K.M."/>
            <person name="Warren B."/>
            <person name="Marsh K."/>
            <person name="Snowden K.C."/>
            <person name="Lin-Wang K."/>
            <person name="Brian L."/>
            <person name="Martinez-Sanchez M."/>
            <person name="Wang M."/>
            <person name="Ileperuma N."/>
            <person name="Macnee N."/>
            <person name="Campin R."/>
            <person name="McAtee P."/>
            <person name="Drummond R.S.M."/>
            <person name="Espley R.V."/>
            <person name="Ireland H.S."/>
            <person name="Wu R."/>
            <person name="Atkinson R.G."/>
            <person name="Karunairetnam S."/>
            <person name="Bulley S."/>
            <person name="Chunkath S."/>
            <person name="Hanley Z."/>
            <person name="Storey R."/>
            <person name="Thrimawithana A.H."/>
            <person name="Thomson S."/>
            <person name="David C."/>
            <person name="Testolin R."/>
            <person name="Huang H."/>
            <person name="Hellens R.P."/>
            <person name="Schaffer R.J."/>
        </authorList>
    </citation>
    <scope>NUCLEOTIDE SEQUENCE [LARGE SCALE GENOMIC DNA]</scope>
    <source>
        <strain evidence="11">cv. Red5</strain>
    </source>
</reference>
<dbReference type="InterPro" id="IPR023828">
    <property type="entry name" value="Peptidase_S8_Ser-AS"/>
</dbReference>
<evidence type="ECO:0000313" key="11">
    <source>
        <dbReference type="Proteomes" id="UP000241394"/>
    </source>
</evidence>
<keyword evidence="4" id="KW-0378">Hydrolase</keyword>
<evidence type="ECO:0000256" key="4">
    <source>
        <dbReference type="ARBA" id="ARBA00022801"/>
    </source>
</evidence>
<dbReference type="Proteomes" id="UP000241394">
    <property type="component" value="Chromosome LG27"/>
</dbReference>
<dbReference type="InterPro" id="IPR045051">
    <property type="entry name" value="SBT"/>
</dbReference>
<dbReference type="InterPro" id="IPR000209">
    <property type="entry name" value="Peptidase_S8/S53_dom"/>
</dbReference>
<dbReference type="OrthoDB" id="206201at2759"/>
<dbReference type="FunFam" id="2.60.40.2310:FF:000001">
    <property type="entry name" value="Subtilisin-like protease SBT1.5"/>
    <property type="match status" value="1"/>
</dbReference>
<dbReference type="InParanoid" id="A0A2R6PB67"/>
<dbReference type="SUPFAM" id="SSF52743">
    <property type="entry name" value="Subtilisin-like"/>
    <property type="match status" value="1"/>
</dbReference>
<name>A0A2R6PB67_ACTCC</name>
<keyword evidence="2 10" id="KW-0645">Protease</keyword>
<comment type="caution">
    <text evidence="10">The sequence shown here is derived from an EMBL/GenBank/DDBJ whole genome shotgun (WGS) entry which is preliminary data.</text>
</comment>
<dbReference type="Gramene" id="PSR88215">
    <property type="protein sequence ID" value="PSR88215"/>
    <property type="gene ID" value="CEY00_Acc31243"/>
</dbReference>
<organism evidence="10 11">
    <name type="scientific">Actinidia chinensis var. chinensis</name>
    <name type="common">Chinese soft-hair kiwi</name>
    <dbReference type="NCBI Taxonomy" id="1590841"/>
    <lineage>
        <taxon>Eukaryota</taxon>
        <taxon>Viridiplantae</taxon>
        <taxon>Streptophyta</taxon>
        <taxon>Embryophyta</taxon>
        <taxon>Tracheophyta</taxon>
        <taxon>Spermatophyta</taxon>
        <taxon>Magnoliopsida</taxon>
        <taxon>eudicotyledons</taxon>
        <taxon>Gunneridae</taxon>
        <taxon>Pentapetalae</taxon>
        <taxon>asterids</taxon>
        <taxon>Ericales</taxon>
        <taxon>Actinidiaceae</taxon>
        <taxon>Actinidia</taxon>
    </lineage>
</organism>
<dbReference type="GO" id="GO:0004252">
    <property type="term" value="F:serine-type endopeptidase activity"/>
    <property type="evidence" value="ECO:0007669"/>
    <property type="project" value="InterPro"/>
</dbReference>
<evidence type="ECO:0000256" key="3">
    <source>
        <dbReference type="ARBA" id="ARBA00022729"/>
    </source>
</evidence>
<dbReference type="EMBL" id="NKQK01000027">
    <property type="protein sequence ID" value="PSR88215.1"/>
    <property type="molecule type" value="Genomic_DNA"/>
</dbReference>
<evidence type="ECO:0000259" key="8">
    <source>
        <dbReference type="Pfam" id="PF02225"/>
    </source>
</evidence>
<dbReference type="PRINTS" id="PR00723">
    <property type="entry name" value="SUBTILISIN"/>
</dbReference>
<feature type="domain" description="PA" evidence="8">
    <location>
        <begin position="284"/>
        <end position="360"/>
    </location>
</feature>
<gene>
    <name evidence="10" type="ORF">CEY00_Acc31243</name>
</gene>
<evidence type="ECO:0000259" key="9">
    <source>
        <dbReference type="Pfam" id="PF17766"/>
    </source>
</evidence>
<comment type="caution">
    <text evidence="6">Lacks conserved residue(s) required for the propagation of feature annotation.</text>
</comment>
<keyword evidence="3" id="KW-0732">Signal</keyword>
<dbReference type="OMA" id="HIREPQG"/>
<comment type="similarity">
    <text evidence="1 6">Belongs to the peptidase S8 family.</text>
</comment>
<reference evidence="10 11" key="1">
    <citation type="submission" date="2017-07" db="EMBL/GenBank/DDBJ databases">
        <title>An improved, manually edited Actinidia chinensis var. chinensis (kiwifruit) genome highlights the challenges associated with draft genomes and gene prediction in plants.</title>
        <authorList>
            <person name="Pilkington S."/>
            <person name="Crowhurst R."/>
            <person name="Hilario E."/>
            <person name="Nardozza S."/>
            <person name="Fraser L."/>
            <person name="Peng Y."/>
            <person name="Gunaseelan K."/>
            <person name="Simpson R."/>
            <person name="Tahir J."/>
            <person name="Deroles S."/>
            <person name="Templeton K."/>
            <person name="Luo Z."/>
            <person name="Davy M."/>
            <person name="Cheng C."/>
            <person name="Mcneilage M."/>
            <person name="Scaglione D."/>
            <person name="Liu Y."/>
            <person name="Zhang Q."/>
            <person name="Datson P."/>
            <person name="De Silva N."/>
            <person name="Gardiner S."/>
            <person name="Bassett H."/>
            <person name="Chagne D."/>
            <person name="Mccallum J."/>
            <person name="Dzierzon H."/>
            <person name="Deng C."/>
            <person name="Wang Y.-Y."/>
            <person name="Barron N."/>
            <person name="Manako K."/>
            <person name="Bowen J."/>
            <person name="Foster T."/>
            <person name="Erridge Z."/>
            <person name="Tiffin H."/>
            <person name="Waite C."/>
            <person name="Davies K."/>
            <person name="Grierson E."/>
            <person name="Laing W."/>
            <person name="Kirk R."/>
            <person name="Chen X."/>
            <person name="Wood M."/>
            <person name="Montefiori M."/>
            <person name="Brummell D."/>
            <person name="Schwinn K."/>
            <person name="Catanach A."/>
            <person name="Fullerton C."/>
            <person name="Li D."/>
            <person name="Meiyalaghan S."/>
            <person name="Nieuwenhuizen N."/>
            <person name="Read N."/>
            <person name="Prakash R."/>
            <person name="Hunter D."/>
            <person name="Zhang H."/>
            <person name="Mckenzie M."/>
            <person name="Knabel M."/>
            <person name="Harris A."/>
            <person name="Allan A."/>
            <person name="Chen A."/>
            <person name="Janssen B."/>
            <person name="Plunkett B."/>
            <person name="Dwamena C."/>
            <person name="Voogd C."/>
            <person name="Leif D."/>
            <person name="Lafferty D."/>
            <person name="Souleyre E."/>
            <person name="Varkonyi-Gasic E."/>
            <person name="Gambi F."/>
            <person name="Hanley J."/>
            <person name="Yao J.-L."/>
            <person name="Cheung J."/>
            <person name="David K."/>
            <person name="Warren B."/>
            <person name="Marsh K."/>
            <person name="Snowden K."/>
            <person name="Lin-Wang K."/>
            <person name="Brian L."/>
            <person name="Martinez-Sanchez M."/>
            <person name="Wang M."/>
            <person name="Ileperuma N."/>
            <person name="Macnee N."/>
            <person name="Campin R."/>
            <person name="Mcatee P."/>
            <person name="Drummond R."/>
            <person name="Espley R."/>
            <person name="Ireland H."/>
            <person name="Wu R."/>
            <person name="Atkinson R."/>
            <person name="Karunairetnam S."/>
            <person name="Bulley S."/>
            <person name="Chunkath S."/>
            <person name="Hanley Z."/>
            <person name="Storey R."/>
            <person name="Thrimawithana A."/>
            <person name="Thomson S."/>
            <person name="David C."/>
            <person name="Testolin R."/>
        </authorList>
    </citation>
    <scope>NUCLEOTIDE SEQUENCE [LARGE SCALE GENOMIC DNA]</scope>
    <source>
        <strain evidence="11">cv. Red5</strain>
        <tissue evidence="10">Young leaf</tissue>
    </source>
</reference>
<dbReference type="STRING" id="1590841.A0A2R6PB67"/>
<evidence type="ECO:0000256" key="1">
    <source>
        <dbReference type="ARBA" id="ARBA00011073"/>
    </source>
</evidence>
<dbReference type="Pfam" id="PF17766">
    <property type="entry name" value="fn3_6"/>
    <property type="match status" value="1"/>
</dbReference>
<dbReference type="Pfam" id="PF00082">
    <property type="entry name" value="Peptidase_S8"/>
    <property type="match status" value="1"/>
</dbReference>
<dbReference type="Pfam" id="PF02225">
    <property type="entry name" value="PA"/>
    <property type="match status" value="1"/>
</dbReference>
<dbReference type="InterPro" id="IPR015500">
    <property type="entry name" value="Peptidase_S8_subtilisin-rel"/>
</dbReference>
<dbReference type="AlphaFoldDB" id="A0A2R6PB67"/>
<keyword evidence="11" id="KW-1185">Reference proteome</keyword>
<dbReference type="PROSITE" id="PS00138">
    <property type="entry name" value="SUBTILASE_SER"/>
    <property type="match status" value="1"/>
</dbReference>
<evidence type="ECO:0000313" key="10">
    <source>
        <dbReference type="EMBL" id="PSR88215.1"/>
    </source>
</evidence>
<feature type="domain" description="Subtilisin-like protease fibronectin type-III" evidence="9">
    <location>
        <begin position="552"/>
        <end position="648"/>
    </location>
</feature>